<feature type="compositionally biased region" description="Basic and acidic residues" evidence="8">
    <location>
        <begin position="1119"/>
        <end position="1141"/>
    </location>
</feature>
<dbReference type="InterPro" id="IPR019787">
    <property type="entry name" value="Znf_PHD-finger"/>
</dbReference>
<evidence type="ECO:0000259" key="9">
    <source>
        <dbReference type="PROSITE" id="PS51321"/>
    </source>
</evidence>
<dbReference type="GO" id="GO:0006351">
    <property type="term" value="P:DNA-templated transcription"/>
    <property type="evidence" value="ECO:0007669"/>
    <property type="project" value="InterPro"/>
</dbReference>
<dbReference type="PROSITE" id="PS01359">
    <property type="entry name" value="ZF_PHD_1"/>
    <property type="match status" value="1"/>
</dbReference>
<feature type="compositionally biased region" description="Acidic residues" evidence="8">
    <location>
        <begin position="196"/>
        <end position="211"/>
    </location>
</feature>
<gene>
    <name evidence="10" type="ORF">CPB83DRAFT_850893</name>
</gene>
<dbReference type="CDD" id="cd21538">
    <property type="entry name" value="SPOC_TFIIS"/>
    <property type="match status" value="1"/>
</dbReference>
<dbReference type="Pfam" id="PF07744">
    <property type="entry name" value="SPOC"/>
    <property type="match status" value="1"/>
</dbReference>
<evidence type="ECO:0000313" key="11">
    <source>
        <dbReference type="Proteomes" id="UP000807306"/>
    </source>
</evidence>
<evidence type="ECO:0000256" key="2">
    <source>
        <dbReference type="ARBA" id="ARBA00011050"/>
    </source>
</evidence>
<dbReference type="PANTHER" id="PTHR11477">
    <property type="entry name" value="TRANSCRIPTION FACTOR S-II ZINC FINGER DOMAIN-CONTAINING PROTEIN"/>
    <property type="match status" value="1"/>
</dbReference>
<feature type="region of interest" description="Disordered" evidence="8">
    <location>
        <begin position="166"/>
        <end position="300"/>
    </location>
</feature>
<dbReference type="SMART" id="SM00510">
    <property type="entry name" value="TFS2M"/>
    <property type="match status" value="1"/>
</dbReference>
<dbReference type="AlphaFoldDB" id="A0A9P6EKA4"/>
<keyword evidence="6" id="KW-0862">Zinc</keyword>
<feature type="region of interest" description="Disordered" evidence="8">
    <location>
        <begin position="459"/>
        <end position="533"/>
    </location>
</feature>
<evidence type="ECO:0000256" key="5">
    <source>
        <dbReference type="ARBA" id="ARBA00022771"/>
    </source>
</evidence>
<comment type="caution">
    <text evidence="10">The sequence shown here is derived from an EMBL/GenBank/DDBJ whole genome shotgun (WGS) entry which is preliminary data.</text>
</comment>
<feature type="region of interest" description="Disordered" evidence="8">
    <location>
        <begin position="1"/>
        <end position="84"/>
    </location>
</feature>
<sequence>MSTRARTTRAASGSTTGLVTRTRKKQQESHEEGDLSMDVDGQKENETIVEPASPMFQTEPASKNGLPTKVAKRGRKKGSQVDTSPNTVDCICTRGDDGSPMILCAECQIWYHFTCVDVNEPDAQDIHVFICPSCSEATGRRTTMNWEGDEAVEECLEDPATVLQRRKAVKKEQQGRKETNQTGVDQGTQVALKFDEDSDSGDASEDEYIENEENKRSRRKRLSRLRRASTATADDDGSEAEESAAISKRSRLSRSKASPSASPAPSHHLKRKATNHASRGASPPPSKRKKSGSQSIASADSDPARKYCLGKMEDTFKGIFLKYSHVRTTRDENDLETAEIVFKKMDELTDEEKEIVIEKSKEFARELESCVFEIYAEPDKHNDPHAGPKYKDRFRTLQFNLSKPDRVVIHQRITAGTLSAKEISTMSSTDLADEETKQSIKLAEKEALAHSILQKQTAPRAKITHKGLQDIEDVRGDMGSNSGLELQKEREREDEERIERERLARLRTTNVQRQRTSSMSVPPESPTAKHQNPSAALLEAGLPQGEDSWGGPPPVPLHAITPDNSEDPQRPPLFIHTSSDFIIPNIPLQEPELNLNDLINIDDDQESGFAITSNLGTGTVVDQPLVGPNFVSTPTEINPSTGISPFAQRQDRPRTASFDLNALWSQQGKEDEKTPPASDAKDGAAPSDPPLTDAPRSDSDNDDKMELESVEANDQDFDMFLAEESSPAHPEVIIPSVPKTVEELGKVWTGKITMPLDSAVLQETSLVARQIGGKSLPDDSSLWKTLFPVDVLRVEGRVPVDNSLKYLVQMRMNPTKELYAVALTPANPENEEDFKTFNNFLLSKNRHGLVFPWGSRPKDYHPGREFYMIPLLQSDPLPEFVELLVELKMPTTRSQDYLLGVWIINKGKLAPLPEPPSQSTVPPVQVPTPPIPPTQHMISPPLPFGATPPIPVLPPRGSPLAVLPPNTIPAIPNPSALAAEVASLTPEQIQSVLRSLASTAQVAPQLPLVGHPALMPGQLPPTNQPWMGAPPAAAPQYPPGFPPHSPYQSAPPPPQYNQHDRTDYDRYGPDGFARDHAGGYDDWDRGRRGSDRGERGWRGPGGRGNRSNGRGRGRGRGGSGREEQDDRQRDAGWPRKSKNEGHGGPSW</sequence>
<dbReference type="Gene3D" id="3.30.40.10">
    <property type="entry name" value="Zinc/RING finger domain, C3HC4 (zinc finger)"/>
    <property type="match status" value="1"/>
</dbReference>
<evidence type="ECO:0000256" key="1">
    <source>
        <dbReference type="ARBA" id="ARBA00002311"/>
    </source>
</evidence>
<feature type="compositionally biased region" description="Acidic residues" evidence="8">
    <location>
        <begin position="233"/>
        <end position="242"/>
    </location>
</feature>
<comment type="similarity">
    <text evidence="2">Belongs to the BYE1 family.</text>
</comment>
<dbReference type="InterPro" id="IPR012921">
    <property type="entry name" value="SPOC_C"/>
</dbReference>
<feature type="compositionally biased region" description="Pro residues" evidence="8">
    <location>
        <begin position="1032"/>
        <end position="1055"/>
    </location>
</feature>
<feature type="compositionally biased region" description="Basic and acidic residues" evidence="8">
    <location>
        <begin position="170"/>
        <end position="179"/>
    </location>
</feature>
<accession>A0A9P6EKA4</accession>
<feature type="region of interest" description="Disordered" evidence="8">
    <location>
        <begin position="1013"/>
        <end position="1147"/>
    </location>
</feature>
<feature type="compositionally biased region" description="Polar residues" evidence="8">
    <location>
        <begin position="630"/>
        <end position="643"/>
    </location>
</feature>
<dbReference type="SUPFAM" id="SSF57903">
    <property type="entry name" value="FYVE/PHD zinc finger"/>
    <property type="match status" value="1"/>
</dbReference>
<feature type="region of interest" description="Disordered" evidence="8">
    <location>
        <begin position="665"/>
        <end position="703"/>
    </location>
</feature>
<dbReference type="GO" id="GO:0008270">
    <property type="term" value="F:zinc ion binding"/>
    <property type="evidence" value="ECO:0007669"/>
    <property type="project" value="UniProtKB-KW"/>
</dbReference>
<dbReference type="EMBL" id="MU157840">
    <property type="protein sequence ID" value="KAF9530425.1"/>
    <property type="molecule type" value="Genomic_DNA"/>
</dbReference>
<feature type="compositionally biased region" description="Basic and acidic residues" evidence="8">
    <location>
        <begin position="1058"/>
        <end position="1097"/>
    </location>
</feature>
<dbReference type="PANTHER" id="PTHR11477:SF0">
    <property type="entry name" value="IP08861P-RELATED"/>
    <property type="match status" value="1"/>
</dbReference>
<dbReference type="Proteomes" id="UP000807306">
    <property type="component" value="Unassembled WGS sequence"/>
</dbReference>
<feature type="region of interest" description="Disordered" evidence="8">
    <location>
        <begin position="630"/>
        <end position="652"/>
    </location>
</feature>
<dbReference type="InterPro" id="IPR011011">
    <property type="entry name" value="Znf_FYVE_PHD"/>
</dbReference>
<proteinExistence type="inferred from homology"/>
<dbReference type="Gene3D" id="1.10.472.30">
    <property type="entry name" value="Transcription elongation factor S-II, central domain"/>
    <property type="match status" value="1"/>
</dbReference>
<evidence type="ECO:0000256" key="7">
    <source>
        <dbReference type="ARBA" id="ARBA00023242"/>
    </source>
</evidence>
<feature type="compositionally biased region" description="Basic and acidic residues" evidence="8">
    <location>
        <begin position="486"/>
        <end position="504"/>
    </location>
</feature>
<dbReference type="SMART" id="SM00249">
    <property type="entry name" value="PHD"/>
    <property type="match status" value="1"/>
</dbReference>
<reference evidence="10" key="1">
    <citation type="submission" date="2020-11" db="EMBL/GenBank/DDBJ databases">
        <authorList>
            <consortium name="DOE Joint Genome Institute"/>
            <person name="Ahrendt S."/>
            <person name="Riley R."/>
            <person name="Andreopoulos W."/>
            <person name="Labutti K."/>
            <person name="Pangilinan J."/>
            <person name="Ruiz-Duenas F.J."/>
            <person name="Barrasa J.M."/>
            <person name="Sanchez-Garcia M."/>
            <person name="Camarero S."/>
            <person name="Miyauchi S."/>
            <person name="Serrano A."/>
            <person name="Linde D."/>
            <person name="Babiker R."/>
            <person name="Drula E."/>
            <person name="Ayuso-Fernandez I."/>
            <person name="Pacheco R."/>
            <person name="Padilla G."/>
            <person name="Ferreira P."/>
            <person name="Barriuso J."/>
            <person name="Kellner H."/>
            <person name="Castanera R."/>
            <person name="Alfaro M."/>
            <person name="Ramirez L."/>
            <person name="Pisabarro A.G."/>
            <person name="Kuo A."/>
            <person name="Tritt A."/>
            <person name="Lipzen A."/>
            <person name="He G."/>
            <person name="Yan M."/>
            <person name="Ng V."/>
            <person name="Cullen D."/>
            <person name="Martin F."/>
            <person name="Rosso M.-N."/>
            <person name="Henrissat B."/>
            <person name="Hibbett D."/>
            <person name="Martinez A.T."/>
            <person name="Grigoriev I.V."/>
        </authorList>
    </citation>
    <scope>NUCLEOTIDE SEQUENCE</scope>
    <source>
        <strain evidence="10">CBS 506.95</strain>
    </source>
</reference>
<feature type="compositionally biased region" description="Low complexity" evidence="8">
    <location>
        <begin position="1"/>
        <end position="17"/>
    </location>
</feature>
<dbReference type="InterPro" id="IPR001965">
    <property type="entry name" value="Znf_PHD"/>
</dbReference>
<evidence type="ECO:0000313" key="10">
    <source>
        <dbReference type="EMBL" id="KAF9530425.1"/>
    </source>
</evidence>
<dbReference type="InterPro" id="IPR019786">
    <property type="entry name" value="Zinc_finger_PHD-type_CS"/>
</dbReference>
<dbReference type="InterPro" id="IPR013083">
    <property type="entry name" value="Znf_RING/FYVE/PHD"/>
</dbReference>
<dbReference type="InterPro" id="IPR036575">
    <property type="entry name" value="TFIIS_cen_dom_sf"/>
</dbReference>
<dbReference type="SUPFAM" id="SSF46942">
    <property type="entry name" value="Elongation factor TFIIS domain 2"/>
    <property type="match status" value="1"/>
</dbReference>
<comment type="function">
    <text evidence="1">Negative regulator of transcription elongation.</text>
</comment>
<evidence type="ECO:0000256" key="6">
    <source>
        <dbReference type="ARBA" id="ARBA00022833"/>
    </source>
</evidence>
<feature type="compositionally biased region" description="Basic and acidic residues" evidence="8">
    <location>
        <begin position="467"/>
        <end position="476"/>
    </location>
</feature>
<protein>
    <recommendedName>
        <fullName evidence="3">Transcription factor BYE1</fullName>
    </recommendedName>
</protein>
<evidence type="ECO:0000256" key="3">
    <source>
        <dbReference type="ARBA" id="ARBA00021616"/>
    </source>
</evidence>
<dbReference type="InterPro" id="IPR003618">
    <property type="entry name" value="TFIIS_cen_dom"/>
</dbReference>
<keyword evidence="5" id="KW-0863">Zinc-finger</keyword>
<feature type="compositionally biased region" description="Polar residues" evidence="8">
    <location>
        <begin position="508"/>
        <end position="520"/>
    </location>
</feature>
<evidence type="ECO:0000256" key="8">
    <source>
        <dbReference type="SAM" id="MobiDB-lite"/>
    </source>
</evidence>
<dbReference type="GO" id="GO:0005634">
    <property type="term" value="C:nucleus"/>
    <property type="evidence" value="ECO:0007669"/>
    <property type="project" value="TreeGrafter"/>
</dbReference>
<keyword evidence="4" id="KW-0479">Metal-binding</keyword>
<feature type="compositionally biased region" description="Basic residues" evidence="8">
    <location>
        <begin position="216"/>
        <end position="227"/>
    </location>
</feature>
<keyword evidence="11" id="KW-1185">Reference proteome</keyword>
<dbReference type="PROSITE" id="PS51321">
    <property type="entry name" value="TFIIS_CENTRAL"/>
    <property type="match status" value="1"/>
</dbReference>
<feature type="compositionally biased region" description="Polar residues" evidence="8">
    <location>
        <begin position="180"/>
        <end position="189"/>
    </location>
</feature>
<name>A0A9P6EKA4_9AGAR</name>
<keyword evidence="7" id="KW-0539">Nucleus</keyword>
<organism evidence="10 11">
    <name type="scientific">Crepidotus variabilis</name>
    <dbReference type="NCBI Taxonomy" id="179855"/>
    <lineage>
        <taxon>Eukaryota</taxon>
        <taxon>Fungi</taxon>
        <taxon>Dikarya</taxon>
        <taxon>Basidiomycota</taxon>
        <taxon>Agaricomycotina</taxon>
        <taxon>Agaricomycetes</taxon>
        <taxon>Agaricomycetidae</taxon>
        <taxon>Agaricales</taxon>
        <taxon>Agaricineae</taxon>
        <taxon>Crepidotaceae</taxon>
        <taxon>Crepidotus</taxon>
    </lineage>
</organism>
<dbReference type="Pfam" id="PF00628">
    <property type="entry name" value="PHD"/>
    <property type="match status" value="1"/>
</dbReference>
<feature type="domain" description="TFIIS central" evidence="9">
    <location>
        <begin position="337"/>
        <end position="459"/>
    </location>
</feature>
<dbReference type="Pfam" id="PF07500">
    <property type="entry name" value="TFIIS_M"/>
    <property type="match status" value="1"/>
</dbReference>
<dbReference type="OrthoDB" id="436852at2759"/>
<evidence type="ECO:0000256" key="4">
    <source>
        <dbReference type="ARBA" id="ARBA00022723"/>
    </source>
</evidence>
<feature type="compositionally biased region" description="Basic and acidic residues" evidence="8">
    <location>
        <begin position="668"/>
        <end position="682"/>
    </location>
</feature>
<feature type="compositionally biased region" description="Low complexity" evidence="8">
    <location>
        <begin position="255"/>
        <end position="266"/>
    </location>
</feature>